<sequence length="129" mass="15350">MSWQDFETEVKRICEIHEFKTTFRHIFRDELGKAEIDVVAERGKILLCIDAKLYSKHRYRISQLKKEAEKHVMRCERFSKKVGKKAVPVIITLIDDSVYYHGGCIIVPFHSLNHFLTEIYYYLSEFGYL</sequence>
<evidence type="ECO:0000313" key="1">
    <source>
        <dbReference type="EMBL" id="HEH35372.1"/>
    </source>
</evidence>
<dbReference type="InterPro" id="IPR011335">
    <property type="entry name" value="Restrct_endonuc-II-like"/>
</dbReference>
<dbReference type="SUPFAM" id="SSF52980">
    <property type="entry name" value="Restriction endonuclease-like"/>
    <property type="match status" value="1"/>
</dbReference>
<organism evidence="1">
    <name type="scientific">Archaeoglobus fulgidus</name>
    <dbReference type="NCBI Taxonomy" id="2234"/>
    <lineage>
        <taxon>Archaea</taxon>
        <taxon>Methanobacteriati</taxon>
        <taxon>Methanobacteriota</taxon>
        <taxon>Archaeoglobi</taxon>
        <taxon>Archaeoglobales</taxon>
        <taxon>Archaeoglobaceae</taxon>
        <taxon>Archaeoglobus</taxon>
    </lineage>
</organism>
<gene>
    <name evidence="1" type="ORF">ENP88_04345</name>
</gene>
<protein>
    <recommendedName>
        <fullName evidence="2">Restriction endonuclease type IV Mrr domain-containing protein</fullName>
    </recommendedName>
</protein>
<accession>A0A7J2TK10</accession>
<proteinExistence type="predicted"/>
<comment type="caution">
    <text evidence="1">The sequence shown here is derived from an EMBL/GenBank/DDBJ whole genome shotgun (WGS) entry which is preliminary data.</text>
</comment>
<dbReference type="EMBL" id="DSLA01000069">
    <property type="protein sequence ID" value="HEH35372.1"/>
    <property type="molecule type" value="Genomic_DNA"/>
</dbReference>
<name>A0A7J2TK10_ARCFL</name>
<reference evidence="1" key="1">
    <citation type="journal article" date="2020" name="mSystems">
        <title>Genome- and Community-Level Interaction Insights into Carbon Utilization and Element Cycling Functions of Hydrothermarchaeota in Hydrothermal Sediment.</title>
        <authorList>
            <person name="Zhou Z."/>
            <person name="Liu Y."/>
            <person name="Xu W."/>
            <person name="Pan J."/>
            <person name="Luo Z.H."/>
            <person name="Li M."/>
        </authorList>
    </citation>
    <scope>NUCLEOTIDE SEQUENCE [LARGE SCALE GENOMIC DNA]</scope>
    <source>
        <strain evidence="1">SpSt-26</strain>
    </source>
</reference>
<dbReference type="AlphaFoldDB" id="A0A7J2TK10"/>
<evidence type="ECO:0008006" key="2">
    <source>
        <dbReference type="Google" id="ProtNLM"/>
    </source>
</evidence>